<accession>A0AA43QTL9</accession>
<feature type="transmembrane region" description="Helical" evidence="8">
    <location>
        <begin position="154"/>
        <end position="173"/>
    </location>
</feature>
<feature type="transmembrane region" description="Helical" evidence="8">
    <location>
        <begin position="385"/>
        <end position="406"/>
    </location>
</feature>
<dbReference type="GO" id="GO:0005351">
    <property type="term" value="F:carbohydrate:proton symporter activity"/>
    <property type="evidence" value="ECO:0007669"/>
    <property type="project" value="TreeGrafter"/>
</dbReference>
<feature type="transmembrane region" description="Helical" evidence="8">
    <location>
        <begin position="427"/>
        <end position="448"/>
    </location>
</feature>
<feature type="transmembrane region" description="Helical" evidence="8">
    <location>
        <begin position="21"/>
        <end position="48"/>
    </location>
</feature>
<name>A0AA43QTL9_9LECA</name>
<dbReference type="InterPro" id="IPR005829">
    <property type="entry name" value="Sugar_transporter_CS"/>
</dbReference>
<dbReference type="Proteomes" id="UP001161017">
    <property type="component" value="Unassembled WGS sequence"/>
</dbReference>
<organism evidence="10 11">
    <name type="scientific">Ramalina farinacea</name>
    <dbReference type="NCBI Taxonomy" id="258253"/>
    <lineage>
        <taxon>Eukaryota</taxon>
        <taxon>Fungi</taxon>
        <taxon>Dikarya</taxon>
        <taxon>Ascomycota</taxon>
        <taxon>Pezizomycotina</taxon>
        <taxon>Lecanoromycetes</taxon>
        <taxon>OSLEUM clade</taxon>
        <taxon>Lecanoromycetidae</taxon>
        <taxon>Lecanorales</taxon>
        <taxon>Lecanorineae</taxon>
        <taxon>Ramalinaceae</taxon>
        <taxon>Ramalina</taxon>
    </lineage>
</organism>
<dbReference type="PRINTS" id="PR00171">
    <property type="entry name" value="SUGRTRNSPORT"/>
</dbReference>
<sequence>MDVLKGKSTGKGRLTDMKLIVAINIVAGLGIFFSGYDQGVMAGVNYVMKVGYVKPDGSQVVTKPTYQGGIVAIYYLGTTIGTLMGGSISDHIGRIRTVLIGCFFAIFGAALQAGAMNAPWILCARIITGMGTGVFNGILPVWSAETSHKDVRGFFVSFEFTLNYVGLITAYWLEYGVSFVGDGTGSFRWRFPLAFQIIPMLVLIVLILFMPESPRWLVKAGRIEEAQVVLGRLRGGGDSLDPRAQHEYQDICGAVELERKQAFRHGYISMLTGRNSGKLHLARRVQLSTWLLFLQAWTGITTITVYSPIMFTLAGYSTRKSQLLAGINNIGACLCSLVGMVLIDRVGRRRLLWAGAVGLGLCMFLETGMVTMLKKQVVGSSEAQAWGAASAFFVFFFTGIFASTWLDVPFTYPTETFPLEVRARGNAFGTVGWGLGCGTVSLLVPVWFASISQYTFLIHGCVNFLTIPVVWALYPETKRRTLEEMDLLFASDKPWVWEAEKEFARLKLENAQMLHSASDAPEVFIAEEKAGGGVKHLEGSSVHSSN</sequence>
<evidence type="ECO:0000259" key="9">
    <source>
        <dbReference type="PROSITE" id="PS50850"/>
    </source>
</evidence>
<evidence type="ECO:0000256" key="3">
    <source>
        <dbReference type="ARBA" id="ARBA00022448"/>
    </source>
</evidence>
<comment type="similarity">
    <text evidence="2 7">Belongs to the major facilitator superfamily. Sugar transporter (TC 2.A.1.1) family.</text>
</comment>
<keyword evidence="6 8" id="KW-0472">Membrane</keyword>
<dbReference type="FunFam" id="1.20.1250.20:FF:000090">
    <property type="entry name" value="MFS sugar transporter, putative"/>
    <property type="match status" value="1"/>
</dbReference>
<feature type="transmembrane region" description="Helical" evidence="8">
    <location>
        <begin position="95"/>
        <end position="113"/>
    </location>
</feature>
<dbReference type="EMBL" id="JAPUFD010000018">
    <property type="protein sequence ID" value="MDI1492403.1"/>
    <property type="molecule type" value="Genomic_DNA"/>
</dbReference>
<evidence type="ECO:0000256" key="8">
    <source>
        <dbReference type="SAM" id="Phobius"/>
    </source>
</evidence>
<comment type="subcellular location">
    <subcellularLocation>
        <location evidence="1">Membrane</location>
        <topology evidence="1">Multi-pass membrane protein</topology>
    </subcellularLocation>
</comment>
<dbReference type="PROSITE" id="PS00216">
    <property type="entry name" value="SUGAR_TRANSPORT_1"/>
    <property type="match status" value="1"/>
</dbReference>
<dbReference type="Pfam" id="PF00083">
    <property type="entry name" value="Sugar_tr"/>
    <property type="match status" value="1"/>
</dbReference>
<dbReference type="InterPro" id="IPR005828">
    <property type="entry name" value="MFS_sugar_transport-like"/>
</dbReference>
<evidence type="ECO:0000256" key="4">
    <source>
        <dbReference type="ARBA" id="ARBA00022692"/>
    </source>
</evidence>
<evidence type="ECO:0000313" key="10">
    <source>
        <dbReference type="EMBL" id="MDI1492403.1"/>
    </source>
</evidence>
<evidence type="ECO:0000256" key="7">
    <source>
        <dbReference type="RuleBase" id="RU003346"/>
    </source>
</evidence>
<feature type="transmembrane region" description="Helical" evidence="8">
    <location>
        <begin position="350"/>
        <end position="373"/>
    </location>
</feature>
<dbReference type="SUPFAM" id="SSF103473">
    <property type="entry name" value="MFS general substrate transporter"/>
    <property type="match status" value="1"/>
</dbReference>
<keyword evidence="5 8" id="KW-1133">Transmembrane helix</keyword>
<keyword evidence="4 8" id="KW-0812">Transmembrane</keyword>
<feature type="transmembrane region" description="Helical" evidence="8">
    <location>
        <begin position="454"/>
        <end position="474"/>
    </location>
</feature>
<proteinExistence type="inferred from homology"/>
<feature type="transmembrane region" description="Helical" evidence="8">
    <location>
        <begin position="119"/>
        <end position="142"/>
    </location>
</feature>
<evidence type="ECO:0000256" key="1">
    <source>
        <dbReference type="ARBA" id="ARBA00004141"/>
    </source>
</evidence>
<protein>
    <recommendedName>
        <fullName evidence="9">Major facilitator superfamily (MFS) profile domain-containing protein</fullName>
    </recommendedName>
</protein>
<gene>
    <name evidence="10" type="ORF">OHK93_003617</name>
</gene>
<dbReference type="InterPro" id="IPR036259">
    <property type="entry name" value="MFS_trans_sf"/>
</dbReference>
<feature type="transmembrane region" description="Helical" evidence="8">
    <location>
        <begin position="193"/>
        <end position="210"/>
    </location>
</feature>
<keyword evidence="11" id="KW-1185">Reference proteome</keyword>
<dbReference type="AlphaFoldDB" id="A0AA43QTL9"/>
<feature type="transmembrane region" description="Helical" evidence="8">
    <location>
        <begin position="290"/>
        <end position="311"/>
    </location>
</feature>
<dbReference type="Gene3D" id="1.20.1250.20">
    <property type="entry name" value="MFS general substrate transporter like domains"/>
    <property type="match status" value="1"/>
</dbReference>
<dbReference type="GO" id="GO:0016020">
    <property type="term" value="C:membrane"/>
    <property type="evidence" value="ECO:0007669"/>
    <property type="project" value="UniProtKB-SubCell"/>
</dbReference>
<feature type="transmembrane region" description="Helical" evidence="8">
    <location>
        <begin position="323"/>
        <end position="343"/>
    </location>
</feature>
<feature type="domain" description="Major facilitator superfamily (MFS) profile" evidence="9">
    <location>
        <begin position="23"/>
        <end position="478"/>
    </location>
</feature>
<dbReference type="PANTHER" id="PTHR48022">
    <property type="entry name" value="PLASTIDIC GLUCOSE TRANSPORTER 4"/>
    <property type="match status" value="1"/>
</dbReference>
<dbReference type="InterPro" id="IPR050360">
    <property type="entry name" value="MFS_Sugar_Transporters"/>
</dbReference>
<evidence type="ECO:0000256" key="2">
    <source>
        <dbReference type="ARBA" id="ARBA00010992"/>
    </source>
</evidence>
<evidence type="ECO:0000256" key="6">
    <source>
        <dbReference type="ARBA" id="ARBA00023136"/>
    </source>
</evidence>
<dbReference type="InterPro" id="IPR003663">
    <property type="entry name" value="Sugar/inositol_transpt"/>
</dbReference>
<evidence type="ECO:0000256" key="5">
    <source>
        <dbReference type="ARBA" id="ARBA00022989"/>
    </source>
</evidence>
<dbReference type="PROSITE" id="PS50850">
    <property type="entry name" value="MFS"/>
    <property type="match status" value="1"/>
</dbReference>
<comment type="caution">
    <text evidence="10">The sequence shown here is derived from an EMBL/GenBank/DDBJ whole genome shotgun (WGS) entry which is preliminary data.</text>
</comment>
<feature type="transmembrane region" description="Helical" evidence="8">
    <location>
        <begin position="68"/>
        <end position="88"/>
    </location>
</feature>
<dbReference type="InterPro" id="IPR020846">
    <property type="entry name" value="MFS_dom"/>
</dbReference>
<reference evidence="10" key="1">
    <citation type="journal article" date="2023" name="Genome Biol. Evol.">
        <title>First Whole Genome Sequence and Flow Cytometry Genome Size Data for the Lichen-Forming Fungus Ramalina farinacea (Ascomycota).</title>
        <authorList>
            <person name="Llewellyn T."/>
            <person name="Mian S."/>
            <person name="Hill R."/>
            <person name="Leitch I.J."/>
            <person name="Gaya E."/>
        </authorList>
    </citation>
    <scope>NUCLEOTIDE SEQUENCE</scope>
    <source>
        <strain evidence="10">LIQ254RAFAR</strain>
    </source>
</reference>
<dbReference type="PANTHER" id="PTHR48022:SF78">
    <property type="entry name" value="MONOSACCHARIDE TRANSPORTER, PUTATIVE (AFU_ORTHOLOGUE AFUA_2G02110)-RELATED"/>
    <property type="match status" value="1"/>
</dbReference>
<evidence type="ECO:0000313" key="11">
    <source>
        <dbReference type="Proteomes" id="UP001161017"/>
    </source>
</evidence>
<dbReference type="NCBIfam" id="TIGR00879">
    <property type="entry name" value="SP"/>
    <property type="match status" value="1"/>
</dbReference>
<keyword evidence="3 7" id="KW-0813">Transport</keyword>